<gene>
    <name evidence="3" type="ORF">GOM49_00550</name>
</gene>
<protein>
    <submittedName>
        <fullName evidence="3">Amino acid racemase</fullName>
        <ecNumber evidence="3">5.1.1.-</ecNumber>
    </submittedName>
</protein>
<dbReference type="EMBL" id="CP046522">
    <property type="protein sequence ID" value="QGU93809.1"/>
    <property type="molecule type" value="Genomic_DNA"/>
</dbReference>
<evidence type="ECO:0000313" key="4">
    <source>
        <dbReference type="Proteomes" id="UP000422764"/>
    </source>
</evidence>
<dbReference type="PANTHER" id="PTHR21198">
    <property type="entry name" value="GLUTAMATE RACEMASE"/>
    <property type="match status" value="1"/>
</dbReference>
<dbReference type="SUPFAM" id="SSF53681">
    <property type="entry name" value="Aspartate/glutamate racemase"/>
    <property type="match status" value="2"/>
</dbReference>
<dbReference type="Proteomes" id="UP000422764">
    <property type="component" value="Chromosome"/>
</dbReference>
<name>A0A6I6EJI5_9CLOT</name>
<accession>A0A6I6EJI5</accession>
<organism evidence="3 4">
    <name type="scientific">Clostridium bovifaecis</name>
    <dbReference type="NCBI Taxonomy" id="2184719"/>
    <lineage>
        <taxon>Bacteria</taxon>
        <taxon>Bacillati</taxon>
        <taxon>Bacillota</taxon>
        <taxon>Clostridia</taxon>
        <taxon>Eubacteriales</taxon>
        <taxon>Clostridiaceae</taxon>
        <taxon>Clostridium</taxon>
    </lineage>
</organism>
<keyword evidence="4" id="KW-1185">Reference proteome</keyword>
<reference evidence="3 4" key="1">
    <citation type="submission" date="2019-12" db="EMBL/GenBank/DDBJ databases">
        <title>Genome sequenceing of Clostridium bovifaecis.</title>
        <authorList>
            <person name="Yao Y."/>
        </authorList>
    </citation>
    <scope>NUCLEOTIDE SEQUENCE [LARGE SCALE GENOMIC DNA]</scope>
    <source>
        <strain evidence="3 4">BXX</strain>
    </source>
</reference>
<evidence type="ECO:0000256" key="2">
    <source>
        <dbReference type="ARBA" id="ARBA00023235"/>
    </source>
</evidence>
<keyword evidence="2 3" id="KW-0413">Isomerase</keyword>
<dbReference type="InterPro" id="IPR015942">
    <property type="entry name" value="Asp/Glu/hydantoin_racemase"/>
</dbReference>
<dbReference type="Gene3D" id="3.40.50.1860">
    <property type="match status" value="2"/>
</dbReference>
<dbReference type="NCBIfam" id="TIGR00035">
    <property type="entry name" value="asp_race"/>
    <property type="match status" value="1"/>
</dbReference>
<dbReference type="InterPro" id="IPR004380">
    <property type="entry name" value="Asp_race"/>
</dbReference>
<dbReference type="EC" id="5.1.1.-" evidence="3"/>
<evidence type="ECO:0000256" key="1">
    <source>
        <dbReference type="ARBA" id="ARBA00007847"/>
    </source>
</evidence>
<comment type="similarity">
    <text evidence="1">Belongs to the aspartate/glutamate racemases family.</text>
</comment>
<dbReference type="Pfam" id="PF01177">
    <property type="entry name" value="Asp_Glu_race"/>
    <property type="match status" value="1"/>
</dbReference>
<dbReference type="PANTHER" id="PTHR21198:SF7">
    <property type="entry name" value="ASPARTATE-GLUTAMATE RACEMASE FAMILY"/>
    <property type="match status" value="1"/>
</dbReference>
<evidence type="ECO:0000313" key="3">
    <source>
        <dbReference type="EMBL" id="QGU93809.1"/>
    </source>
</evidence>
<dbReference type="AlphaFoldDB" id="A0A6I6EJI5"/>
<proteinExistence type="inferred from homology"/>
<dbReference type="InterPro" id="IPR001920">
    <property type="entry name" value="Asp/Glu_race"/>
</dbReference>
<dbReference type="GO" id="GO:0047661">
    <property type="term" value="F:amino-acid racemase activity"/>
    <property type="evidence" value="ECO:0007669"/>
    <property type="project" value="InterPro"/>
</dbReference>
<sequence>MSKTIGILGGMGSLATAYIFKKIIMSTDAKTDQEHIDIMLYNNPSIPNRTDYILGKGENPLAHPVESAKKLEAMGADFLIMPCNTAHYFYKDIISTIKIPFINMVEETVVHLINTYPNEKTIGLLATQGTYKSKIYSALLEKYNISTVVPSKNSQQFITNLINNIKSGEVNIDLTKYYNILSELKSFGVKKIILGCTEISIAHEILNIRGDYIDASEILATNAVIYAGKKVRTS</sequence>